<sequence length="406" mass="45993">MSFFPDSEMHKLHSQQYYNAPPTPEYGHESPYSGTMPASGQPRSLDPSPAEWETQKNHGLGLLPAKPFGPMTTSSFHPQAGTPTSFAWSAFVPAQTHTQNIPEFRREMWVDTPASNVSSGSMWSALPLSTVELESSEMFDHSDYSTTSCTASGYSSPYTTSTLLEDSHAPFIKLESPFDANHSPGNIHYEQPAVVNPQDIVTCAPPATPQVVFTPLLTPLTPMPTESQSTSPQPIKHELEDESYEPEKVRRKRGYTTPEDATCSCKQCGKLFRRASNLAAHMQTHEAHRDHPWACRYDQCDKRFNRRTDMERHARSVHIKDMSHRCQACYRCFGRKDTLSRHELAGCPRRKHINPRNSKKRVVLAFAKHPSRQSLSSRRWGHLRIIIPLMLSTAELMPWTWFDTIL</sequence>
<dbReference type="Proteomes" id="UP000503462">
    <property type="component" value="Chromosome 3"/>
</dbReference>
<dbReference type="GO" id="GO:0000981">
    <property type="term" value="F:DNA-binding transcription factor activity, RNA polymerase II-specific"/>
    <property type="evidence" value="ECO:0007669"/>
    <property type="project" value="TreeGrafter"/>
</dbReference>
<keyword evidence="4" id="KW-0862">Zinc</keyword>
<feature type="region of interest" description="Disordered" evidence="7">
    <location>
        <begin position="17"/>
        <end position="55"/>
    </location>
</feature>
<keyword evidence="3 6" id="KW-0863">Zinc-finger</keyword>
<dbReference type="PROSITE" id="PS00028">
    <property type="entry name" value="ZINC_FINGER_C2H2_1"/>
    <property type="match status" value="2"/>
</dbReference>
<dbReference type="Pfam" id="PF00096">
    <property type="entry name" value="zf-C2H2"/>
    <property type="match status" value="1"/>
</dbReference>
<feature type="domain" description="C2H2-type" evidence="8">
    <location>
        <begin position="263"/>
        <end position="290"/>
    </location>
</feature>
<dbReference type="EMBL" id="CP051141">
    <property type="protein sequence ID" value="QIW99084.1"/>
    <property type="molecule type" value="Genomic_DNA"/>
</dbReference>
<protein>
    <recommendedName>
        <fullName evidence="8">C2H2-type domain-containing protein</fullName>
    </recommendedName>
</protein>
<organism evidence="9 10">
    <name type="scientific">Peltaster fructicola</name>
    <dbReference type="NCBI Taxonomy" id="286661"/>
    <lineage>
        <taxon>Eukaryota</taxon>
        <taxon>Fungi</taxon>
        <taxon>Dikarya</taxon>
        <taxon>Ascomycota</taxon>
        <taxon>Pezizomycotina</taxon>
        <taxon>Dothideomycetes</taxon>
        <taxon>Dothideomycetes incertae sedis</taxon>
        <taxon>Peltaster</taxon>
    </lineage>
</organism>
<dbReference type="PANTHER" id="PTHR23235">
    <property type="entry name" value="KRUEPPEL-LIKE TRANSCRIPTION FACTOR"/>
    <property type="match status" value="1"/>
</dbReference>
<evidence type="ECO:0000256" key="1">
    <source>
        <dbReference type="ARBA" id="ARBA00022723"/>
    </source>
</evidence>
<evidence type="ECO:0000313" key="9">
    <source>
        <dbReference type="EMBL" id="QIW99084.1"/>
    </source>
</evidence>
<dbReference type="Gene3D" id="3.30.160.60">
    <property type="entry name" value="Classic Zinc Finger"/>
    <property type="match status" value="2"/>
</dbReference>
<evidence type="ECO:0000256" key="2">
    <source>
        <dbReference type="ARBA" id="ARBA00022737"/>
    </source>
</evidence>
<evidence type="ECO:0000256" key="7">
    <source>
        <dbReference type="SAM" id="MobiDB-lite"/>
    </source>
</evidence>
<feature type="compositionally biased region" description="Polar residues" evidence="7">
    <location>
        <begin position="32"/>
        <end position="42"/>
    </location>
</feature>
<evidence type="ECO:0000256" key="3">
    <source>
        <dbReference type="ARBA" id="ARBA00022771"/>
    </source>
</evidence>
<keyword evidence="1" id="KW-0479">Metal-binding</keyword>
<dbReference type="GO" id="GO:0008270">
    <property type="term" value="F:zinc ion binding"/>
    <property type="evidence" value="ECO:0007669"/>
    <property type="project" value="UniProtKB-KW"/>
</dbReference>
<name>A0A6H0XWP9_9PEZI</name>
<dbReference type="GO" id="GO:0000978">
    <property type="term" value="F:RNA polymerase II cis-regulatory region sequence-specific DNA binding"/>
    <property type="evidence" value="ECO:0007669"/>
    <property type="project" value="TreeGrafter"/>
</dbReference>
<keyword evidence="10" id="KW-1185">Reference proteome</keyword>
<dbReference type="SUPFAM" id="SSF57667">
    <property type="entry name" value="beta-beta-alpha zinc fingers"/>
    <property type="match status" value="2"/>
</dbReference>
<gene>
    <name evidence="9" type="ORF">AMS68_004602</name>
</gene>
<feature type="region of interest" description="Disordered" evidence="7">
    <location>
        <begin position="223"/>
        <end position="255"/>
    </location>
</feature>
<dbReference type="InterPro" id="IPR036236">
    <property type="entry name" value="Znf_C2H2_sf"/>
</dbReference>
<keyword evidence="2" id="KW-0677">Repeat</keyword>
<accession>A0A6H0XWP9</accession>
<dbReference type="PANTHER" id="PTHR23235:SF142">
    <property type="entry name" value="ZINC FINGER PROTEIN 384"/>
    <property type="match status" value="1"/>
</dbReference>
<dbReference type="SMART" id="SM00355">
    <property type="entry name" value="ZnF_C2H2"/>
    <property type="match status" value="3"/>
</dbReference>
<dbReference type="AlphaFoldDB" id="A0A6H0XWP9"/>
<proteinExistence type="predicted"/>
<evidence type="ECO:0000313" key="10">
    <source>
        <dbReference type="Proteomes" id="UP000503462"/>
    </source>
</evidence>
<keyword evidence="5" id="KW-0539">Nucleus</keyword>
<feature type="domain" description="C2H2-type" evidence="8">
    <location>
        <begin position="293"/>
        <end position="323"/>
    </location>
</feature>
<evidence type="ECO:0000256" key="4">
    <source>
        <dbReference type="ARBA" id="ARBA00022833"/>
    </source>
</evidence>
<evidence type="ECO:0000256" key="5">
    <source>
        <dbReference type="ARBA" id="ARBA00023242"/>
    </source>
</evidence>
<dbReference type="OrthoDB" id="6910977at2759"/>
<dbReference type="InterPro" id="IPR013087">
    <property type="entry name" value="Znf_C2H2_type"/>
</dbReference>
<evidence type="ECO:0000256" key="6">
    <source>
        <dbReference type="PROSITE-ProRule" id="PRU00042"/>
    </source>
</evidence>
<reference evidence="9 10" key="1">
    <citation type="journal article" date="2016" name="Sci. Rep.">
        <title>Peltaster fructicola genome reveals evolution from an invasive phytopathogen to an ectophytic parasite.</title>
        <authorList>
            <person name="Xu C."/>
            <person name="Chen H."/>
            <person name="Gleason M.L."/>
            <person name="Xu J.R."/>
            <person name="Liu H."/>
            <person name="Zhang R."/>
            <person name="Sun G."/>
        </authorList>
    </citation>
    <scope>NUCLEOTIDE SEQUENCE [LARGE SCALE GENOMIC DNA]</scope>
    <source>
        <strain evidence="9 10">LNHT1506</strain>
    </source>
</reference>
<evidence type="ECO:0000259" key="8">
    <source>
        <dbReference type="PROSITE" id="PS50157"/>
    </source>
</evidence>
<dbReference type="PROSITE" id="PS50157">
    <property type="entry name" value="ZINC_FINGER_C2H2_2"/>
    <property type="match status" value="3"/>
</dbReference>
<dbReference type="FunFam" id="3.30.160.60:FF:000110">
    <property type="entry name" value="Zinc finger protein-like"/>
    <property type="match status" value="1"/>
</dbReference>
<feature type="domain" description="C2H2-type" evidence="8">
    <location>
        <begin position="324"/>
        <end position="357"/>
    </location>
</feature>